<feature type="transmembrane region" description="Helical" evidence="7">
    <location>
        <begin position="103"/>
        <end position="122"/>
    </location>
</feature>
<dbReference type="PANTHER" id="PTHR43414">
    <property type="entry name" value="MULTIDRUG RESISTANCE PROTEIN MDTG"/>
    <property type="match status" value="1"/>
</dbReference>
<keyword evidence="6 7" id="KW-0472">Membrane</keyword>
<evidence type="ECO:0000256" key="7">
    <source>
        <dbReference type="SAM" id="Phobius"/>
    </source>
</evidence>
<feature type="transmembrane region" description="Helical" evidence="7">
    <location>
        <begin position="307"/>
        <end position="328"/>
    </location>
</feature>
<proteinExistence type="predicted"/>
<dbReference type="GO" id="GO:0022857">
    <property type="term" value="F:transmembrane transporter activity"/>
    <property type="evidence" value="ECO:0007669"/>
    <property type="project" value="InterPro"/>
</dbReference>
<feature type="transmembrane region" description="Helical" evidence="7">
    <location>
        <begin position="45"/>
        <end position="66"/>
    </location>
</feature>
<dbReference type="OrthoDB" id="65739at2"/>
<keyword evidence="10" id="KW-1185">Reference proteome</keyword>
<dbReference type="PANTHER" id="PTHR43414:SF6">
    <property type="entry name" value="MULTIDRUG RESISTANCE PROTEIN MDTG"/>
    <property type="match status" value="1"/>
</dbReference>
<feature type="transmembrane region" description="Helical" evidence="7">
    <location>
        <begin position="282"/>
        <end position="301"/>
    </location>
</feature>
<feature type="transmembrane region" description="Helical" evidence="7">
    <location>
        <begin position="166"/>
        <end position="185"/>
    </location>
</feature>
<dbReference type="AlphaFoldDB" id="A0A235B9I1"/>
<evidence type="ECO:0000259" key="8">
    <source>
        <dbReference type="PROSITE" id="PS50850"/>
    </source>
</evidence>
<dbReference type="InterPro" id="IPR001958">
    <property type="entry name" value="Tet-R_TetA/multi-R_MdtG-like"/>
</dbReference>
<dbReference type="Proteomes" id="UP000215459">
    <property type="component" value="Unassembled WGS sequence"/>
</dbReference>
<comment type="caution">
    <text evidence="9">The sequence shown here is derived from an EMBL/GenBank/DDBJ whole genome shotgun (WGS) entry which is preliminary data.</text>
</comment>
<feature type="transmembrane region" description="Helical" evidence="7">
    <location>
        <begin position="7"/>
        <end position="33"/>
    </location>
</feature>
<dbReference type="RefSeq" id="WP_094263259.1">
    <property type="nucleotide sequence ID" value="NZ_NOWF01000002.1"/>
</dbReference>
<evidence type="ECO:0000256" key="6">
    <source>
        <dbReference type="ARBA" id="ARBA00023136"/>
    </source>
</evidence>
<dbReference type="PROSITE" id="PS50850">
    <property type="entry name" value="MFS"/>
    <property type="match status" value="1"/>
</dbReference>
<keyword evidence="4 7" id="KW-0812">Transmembrane</keyword>
<evidence type="ECO:0000256" key="4">
    <source>
        <dbReference type="ARBA" id="ARBA00022692"/>
    </source>
</evidence>
<keyword evidence="3" id="KW-1003">Cell membrane</keyword>
<keyword evidence="5 7" id="KW-1133">Transmembrane helix</keyword>
<dbReference type="InterPro" id="IPR020846">
    <property type="entry name" value="MFS_dom"/>
</dbReference>
<evidence type="ECO:0000313" key="10">
    <source>
        <dbReference type="Proteomes" id="UP000215459"/>
    </source>
</evidence>
<dbReference type="PRINTS" id="PR01035">
    <property type="entry name" value="TCRTETA"/>
</dbReference>
<feature type="transmembrane region" description="Helical" evidence="7">
    <location>
        <begin position="247"/>
        <end position="270"/>
    </location>
</feature>
<feature type="transmembrane region" description="Helical" evidence="7">
    <location>
        <begin position="134"/>
        <end position="154"/>
    </location>
</feature>
<feature type="transmembrane region" description="Helical" evidence="7">
    <location>
        <begin position="368"/>
        <end position="386"/>
    </location>
</feature>
<feature type="transmembrane region" description="Helical" evidence="7">
    <location>
        <begin position="206"/>
        <end position="227"/>
    </location>
</feature>
<keyword evidence="2" id="KW-0813">Transport</keyword>
<feature type="domain" description="Major facilitator superfamily (MFS) profile" evidence="8">
    <location>
        <begin position="7"/>
        <end position="394"/>
    </location>
</feature>
<dbReference type="InterPro" id="IPR036259">
    <property type="entry name" value="MFS_trans_sf"/>
</dbReference>
<accession>A0A235B9I1</accession>
<organism evidence="9 10">
    <name type="scientific">Paludifilum halophilum</name>
    <dbReference type="NCBI Taxonomy" id="1642702"/>
    <lineage>
        <taxon>Bacteria</taxon>
        <taxon>Bacillati</taxon>
        <taxon>Bacillota</taxon>
        <taxon>Bacilli</taxon>
        <taxon>Bacillales</taxon>
        <taxon>Thermoactinomycetaceae</taxon>
        <taxon>Paludifilum</taxon>
    </lineage>
</organism>
<feature type="transmembrane region" description="Helical" evidence="7">
    <location>
        <begin position="340"/>
        <end position="362"/>
    </location>
</feature>
<evidence type="ECO:0000256" key="5">
    <source>
        <dbReference type="ARBA" id="ARBA00022989"/>
    </source>
</evidence>
<evidence type="ECO:0000256" key="2">
    <source>
        <dbReference type="ARBA" id="ARBA00022448"/>
    </source>
</evidence>
<dbReference type="GO" id="GO:0005886">
    <property type="term" value="C:plasma membrane"/>
    <property type="evidence" value="ECO:0007669"/>
    <property type="project" value="UniProtKB-SubCell"/>
</dbReference>
<protein>
    <submittedName>
        <fullName evidence="9">MFS transporter</fullName>
    </submittedName>
</protein>
<gene>
    <name evidence="9" type="ORF">CHM34_03775</name>
</gene>
<evidence type="ECO:0000313" key="9">
    <source>
        <dbReference type="EMBL" id="OYD08911.1"/>
    </source>
</evidence>
<evidence type="ECO:0000256" key="1">
    <source>
        <dbReference type="ARBA" id="ARBA00004651"/>
    </source>
</evidence>
<dbReference type="Pfam" id="PF07690">
    <property type="entry name" value="MFS_1"/>
    <property type="match status" value="2"/>
</dbReference>
<dbReference type="EMBL" id="NOWF01000002">
    <property type="protein sequence ID" value="OYD08911.1"/>
    <property type="molecule type" value="Genomic_DNA"/>
</dbReference>
<feature type="transmembrane region" description="Helical" evidence="7">
    <location>
        <begin position="78"/>
        <end position="97"/>
    </location>
</feature>
<dbReference type="InterPro" id="IPR011701">
    <property type="entry name" value="MFS"/>
</dbReference>
<evidence type="ECO:0000256" key="3">
    <source>
        <dbReference type="ARBA" id="ARBA00022475"/>
    </source>
</evidence>
<comment type="subcellular location">
    <subcellularLocation>
        <location evidence="1">Cell membrane</location>
        <topology evidence="1">Multi-pass membrane protein</topology>
    </subcellularLocation>
</comment>
<name>A0A235B9I1_9BACL</name>
<dbReference type="SUPFAM" id="SSF103473">
    <property type="entry name" value="MFS general substrate transporter"/>
    <property type="match status" value="2"/>
</dbReference>
<reference evidence="9 10" key="1">
    <citation type="submission" date="2017-07" db="EMBL/GenBank/DDBJ databases">
        <title>The genome sequence of Paludifilum halophilum highlights mechanisms for microbial adaptation to high salt environemnts.</title>
        <authorList>
            <person name="Belbahri L."/>
        </authorList>
    </citation>
    <scope>NUCLEOTIDE SEQUENCE [LARGE SCALE GENOMIC DNA]</scope>
    <source>
        <strain evidence="9 10">DSM 102817</strain>
    </source>
</reference>
<sequence>MESWKRNLYILMVCQFLVMGAMSMIIPFLPLYLKEMGVTDPEKTQMWAGLIFGINFLSAFLMAPVWGSLADKVGRKIMVLRSGFGMSIVILLTGMAVSPLQLLFLRLLNGTISGFIPASISLTATNTPKEKAGYALGMLQSGAVAGNIMGPFIGGLLAEVMPFRTIFFFTSVTIAIATFVVLFLVKEEVKPDRNQTRPGFFAEGSFILHQRPLLILFTVGFMLQFAMLAPMPQMSLFVSNLGAPGGYIAFFAGLVTALTGLANMLASPWLGRFGDRYGSEKVLFLSMLGAAVIFIPHSVVADVWQLLALRFFLGLCVGGLLPSLNALIRRHAPVGKESTAYGYSTSATFLGNMLGPITGGFLTGLIGIRGLFIVTAGMLLLGAWWLRLGLGGPVSSYKASKNEADASVSHKVS</sequence>
<dbReference type="Gene3D" id="1.20.1250.20">
    <property type="entry name" value="MFS general substrate transporter like domains"/>
    <property type="match status" value="2"/>
</dbReference>